<dbReference type="EC" id="4.2.-.-" evidence="4"/>
<evidence type="ECO:0000313" key="6">
    <source>
        <dbReference type="EMBL" id="KAF1688344.1"/>
    </source>
</evidence>
<evidence type="ECO:0000313" key="7">
    <source>
        <dbReference type="Proteomes" id="UP000717981"/>
    </source>
</evidence>
<evidence type="ECO:0000256" key="1">
    <source>
        <dbReference type="ARBA" id="ARBA00009798"/>
    </source>
</evidence>
<keyword evidence="3 4" id="KW-0456">Lyase</keyword>
<evidence type="ECO:0000256" key="3">
    <source>
        <dbReference type="ARBA" id="ARBA00023239"/>
    </source>
</evidence>
<sequence length="160" mass="16907">MSQVTRATRLLDAAGVAWRLHAYDYDAHAAAGGKGLHAAAVLGVPPGRVLKTLMTRVDAQAVCVVIPSDRQLLPKALAAAAGGRTARMMEPAEAERRTGYRIGGISPFAQQRPAPVWFEADALGEPGVFINAGQRGLLVELAPADAVRVLRARTARISHP</sequence>
<proteinExistence type="inferred from homology"/>
<dbReference type="RefSeq" id="WP_162124956.1">
    <property type="nucleotide sequence ID" value="NZ_PDWK01000053.1"/>
</dbReference>
<dbReference type="Pfam" id="PF04073">
    <property type="entry name" value="tRNA_edit"/>
    <property type="match status" value="1"/>
</dbReference>
<gene>
    <name evidence="6" type="ORF">CR938_10450</name>
</gene>
<evidence type="ECO:0000256" key="2">
    <source>
        <dbReference type="ARBA" id="ARBA00022917"/>
    </source>
</evidence>
<dbReference type="InterPro" id="IPR004369">
    <property type="entry name" value="Prolyl-tRNA_editing_YbaK/EbsC"/>
</dbReference>
<feature type="domain" description="YbaK/aminoacyl-tRNA synthetase-associated" evidence="5">
    <location>
        <begin position="38"/>
        <end position="148"/>
    </location>
</feature>
<dbReference type="EMBL" id="PDWK01000053">
    <property type="protein sequence ID" value="KAF1688344.1"/>
    <property type="molecule type" value="Genomic_DNA"/>
</dbReference>
<reference evidence="6" key="1">
    <citation type="submission" date="2017-10" db="EMBL/GenBank/DDBJ databases">
        <title>Whole genome sequencing of members of genus Pseudoxanthomonas.</title>
        <authorList>
            <person name="Kumar S."/>
            <person name="Bansal K."/>
            <person name="Kaur A."/>
            <person name="Patil P."/>
            <person name="Sharma S."/>
            <person name="Patil P.B."/>
        </authorList>
    </citation>
    <scope>NUCLEOTIDE SEQUENCE</scope>
    <source>
        <strain evidence="6">DSM 22914</strain>
    </source>
</reference>
<dbReference type="InterPro" id="IPR036754">
    <property type="entry name" value="YbaK/aa-tRNA-synt-asso_dom_sf"/>
</dbReference>
<evidence type="ECO:0000256" key="4">
    <source>
        <dbReference type="PIRNR" id="PIRNR006181"/>
    </source>
</evidence>
<evidence type="ECO:0000259" key="5">
    <source>
        <dbReference type="Pfam" id="PF04073"/>
    </source>
</evidence>
<dbReference type="GO" id="GO:0002161">
    <property type="term" value="F:aminoacyl-tRNA deacylase activity"/>
    <property type="evidence" value="ECO:0007669"/>
    <property type="project" value="InterPro"/>
</dbReference>
<dbReference type="InterPro" id="IPR007214">
    <property type="entry name" value="YbaK/aa-tRNA-synth-assoc-dom"/>
</dbReference>
<dbReference type="AlphaFoldDB" id="A0A921NSS0"/>
<dbReference type="SUPFAM" id="SSF55826">
    <property type="entry name" value="YbaK/ProRS associated domain"/>
    <property type="match status" value="1"/>
</dbReference>
<dbReference type="Gene3D" id="3.90.960.10">
    <property type="entry name" value="YbaK/aminoacyl-tRNA synthetase-associated domain"/>
    <property type="match status" value="1"/>
</dbReference>
<comment type="similarity">
    <text evidence="1 4">Belongs to the prolyl-tRNA editing family. YbaK/EbsC subfamily.</text>
</comment>
<dbReference type="PIRSF" id="PIRSF006181">
    <property type="entry name" value="EbsC_YbaK"/>
    <property type="match status" value="1"/>
</dbReference>
<name>A0A921NSS0_9GAMM</name>
<keyword evidence="2 4" id="KW-0648">Protein biosynthesis</keyword>
<dbReference type="GO" id="GO:0016829">
    <property type="term" value="F:lyase activity"/>
    <property type="evidence" value="ECO:0007669"/>
    <property type="project" value="UniProtKB-KW"/>
</dbReference>
<dbReference type="PANTHER" id="PTHR30411">
    <property type="entry name" value="CYTOPLASMIC PROTEIN"/>
    <property type="match status" value="1"/>
</dbReference>
<dbReference type="PANTHER" id="PTHR30411:SF0">
    <property type="entry name" value="CYS-TRNA(PRO)_CYS-TRNA(CYS) DEACYLASE YBAK"/>
    <property type="match status" value="1"/>
</dbReference>
<comment type="caution">
    <text evidence="6">The sequence shown here is derived from an EMBL/GenBank/DDBJ whole genome shotgun (WGS) entry which is preliminary data.</text>
</comment>
<dbReference type="OrthoDB" id="9809296at2"/>
<keyword evidence="7" id="KW-1185">Reference proteome</keyword>
<dbReference type="GO" id="GO:0006412">
    <property type="term" value="P:translation"/>
    <property type="evidence" value="ECO:0007669"/>
    <property type="project" value="UniProtKB-KW"/>
</dbReference>
<dbReference type="Proteomes" id="UP000717981">
    <property type="component" value="Unassembled WGS sequence"/>
</dbReference>
<protein>
    <recommendedName>
        <fullName evidence="4">Cys-tRNA(Pro)/Cys-tRNA(Cys) deacylase</fullName>
        <ecNumber evidence="4">4.2.-.-</ecNumber>
    </recommendedName>
</protein>
<organism evidence="6 7">
    <name type="scientific">Pseudoxanthomonas taiwanensis</name>
    <dbReference type="NCBI Taxonomy" id="176598"/>
    <lineage>
        <taxon>Bacteria</taxon>
        <taxon>Pseudomonadati</taxon>
        <taxon>Pseudomonadota</taxon>
        <taxon>Gammaproteobacteria</taxon>
        <taxon>Lysobacterales</taxon>
        <taxon>Lysobacteraceae</taxon>
        <taxon>Pseudoxanthomonas</taxon>
    </lineage>
</organism>
<accession>A0A921NSS0</accession>